<dbReference type="GO" id="GO:0003677">
    <property type="term" value="F:DNA binding"/>
    <property type="evidence" value="ECO:0007669"/>
    <property type="project" value="InterPro"/>
</dbReference>
<keyword evidence="1" id="KW-0175">Coiled coil</keyword>
<accession>A0AAV7EB67</accession>
<name>A0AAV7EB67_ARIFI</name>
<organism evidence="3 4">
    <name type="scientific">Aristolochia fimbriata</name>
    <name type="common">White veined hardy Dutchman's pipe vine</name>
    <dbReference type="NCBI Taxonomy" id="158543"/>
    <lineage>
        <taxon>Eukaryota</taxon>
        <taxon>Viridiplantae</taxon>
        <taxon>Streptophyta</taxon>
        <taxon>Embryophyta</taxon>
        <taxon>Tracheophyta</taxon>
        <taxon>Spermatophyta</taxon>
        <taxon>Magnoliopsida</taxon>
        <taxon>Magnoliidae</taxon>
        <taxon>Piperales</taxon>
        <taxon>Aristolochiaceae</taxon>
        <taxon>Aristolochia</taxon>
    </lineage>
</organism>
<dbReference type="Proteomes" id="UP000825729">
    <property type="component" value="Unassembled WGS sequence"/>
</dbReference>
<evidence type="ECO:0000256" key="1">
    <source>
        <dbReference type="SAM" id="Coils"/>
    </source>
</evidence>
<sequence length="387" mass="44453">MPPFDIFAAAVSPCNGIRSILSLAVFNSIVHRRHPTPTVLLPRYRMLLLNNLSQTSLICALPKKQLYEALQEENLQNCGGSLWQPSNSNGSSVDENSSLQLNSFSGSLSETSNSLELIPKEEYERRRKIGLANKGKTPWNKGRKHSAETRARIKLRTVEALRDPKVRKKMSECPRAHTAQSKARIGLAQRRVWGERLKLKRFKERCYSIWAQSIAEEARRASSDQQELDWSSYERIKAEIFQQQQQWQAEKGKAEEMAKLRAEQAAKARADKIEKLAQLRKERDEKKKARAELKAKVRKELQEQRQKLAILKRLQLKARLTKNKPIALPDAGERKVANPPQLVIEEWDPESIKKEKMRREVSLAELIQAAKNRKTENTVNDAEPREI</sequence>
<feature type="domain" description="Nuclease associated modular" evidence="2">
    <location>
        <begin position="124"/>
        <end position="153"/>
    </location>
</feature>
<gene>
    <name evidence="3" type="ORF">H6P81_012220</name>
</gene>
<dbReference type="PANTHER" id="PTHR34199:SF1">
    <property type="entry name" value="HISTONE-LYSINE N-METHYLTRANSFERASE, H3 LYSINE-79 SPECIFIC-LIKE PROTEIN"/>
    <property type="match status" value="1"/>
</dbReference>
<dbReference type="InterPro" id="IPR003611">
    <property type="entry name" value="NUMOD3"/>
</dbReference>
<evidence type="ECO:0000313" key="3">
    <source>
        <dbReference type="EMBL" id="KAG9446092.1"/>
    </source>
</evidence>
<proteinExistence type="predicted"/>
<feature type="coiled-coil region" evidence="1">
    <location>
        <begin position="262"/>
        <end position="314"/>
    </location>
</feature>
<dbReference type="Pfam" id="PF07460">
    <property type="entry name" value="NUMOD3"/>
    <property type="match status" value="1"/>
</dbReference>
<evidence type="ECO:0000259" key="2">
    <source>
        <dbReference type="Pfam" id="PF07460"/>
    </source>
</evidence>
<keyword evidence="4" id="KW-1185">Reference proteome</keyword>
<protein>
    <recommendedName>
        <fullName evidence="2">Nuclease associated modular domain-containing protein</fullName>
    </recommendedName>
</protein>
<dbReference type="EMBL" id="JAINDJ010000005">
    <property type="protein sequence ID" value="KAG9446092.1"/>
    <property type="molecule type" value="Genomic_DNA"/>
</dbReference>
<comment type="caution">
    <text evidence="3">The sequence shown here is derived from an EMBL/GenBank/DDBJ whole genome shotgun (WGS) entry which is preliminary data.</text>
</comment>
<dbReference type="PANTHER" id="PTHR34199">
    <property type="entry name" value="NUMOD3 MOTIF FAMILY PROTEIN, EXPRESSED"/>
    <property type="match status" value="1"/>
</dbReference>
<dbReference type="AlphaFoldDB" id="A0AAV7EB67"/>
<reference evidence="3 4" key="1">
    <citation type="submission" date="2021-07" db="EMBL/GenBank/DDBJ databases">
        <title>The Aristolochia fimbriata genome: insights into angiosperm evolution, floral development and chemical biosynthesis.</title>
        <authorList>
            <person name="Jiao Y."/>
        </authorList>
    </citation>
    <scope>NUCLEOTIDE SEQUENCE [LARGE SCALE GENOMIC DNA]</scope>
    <source>
        <strain evidence="3">IBCAS-2021</strain>
        <tissue evidence="3">Leaf</tissue>
    </source>
</reference>
<evidence type="ECO:0000313" key="4">
    <source>
        <dbReference type="Proteomes" id="UP000825729"/>
    </source>
</evidence>